<protein>
    <submittedName>
        <fullName evidence="1">Uncharacterized protein</fullName>
    </submittedName>
</protein>
<dbReference type="PIRSF" id="PIRSF006470">
    <property type="entry name" value="DctB"/>
    <property type="match status" value="1"/>
</dbReference>
<keyword evidence="2" id="KW-1185">Reference proteome</keyword>
<accession>A0A1B2I178</accession>
<dbReference type="EMBL" id="CP016757">
    <property type="protein sequence ID" value="ANZ43719.1"/>
    <property type="molecule type" value="Genomic_DNA"/>
</dbReference>
<dbReference type="InterPro" id="IPR004682">
    <property type="entry name" value="TRAP_DctP"/>
</dbReference>
<dbReference type="InterPro" id="IPR038404">
    <property type="entry name" value="TRAP_DctP_sf"/>
</dbReference>
<name>A0A1B2I178_9BACT</name>
<dbReference type="NCBIfam" id="NF037995">
    <property type="entry name" value="TRAP_S1"/>
    <property type="match status" value="1"/>
</dbReference>
<organism evidence="1 2">
    <name type="scientific">Cloacibacillus porcorum</name>
    <dbReference type="NCBI Taxonomy" id="1197717"/>
    <lineage>
        <taxon>Bacteria</taxon>
        <taxon>Thermotogati</taxon>
        <taxon>Synergistota</taxon>
        <taxon>Synergistia</taxon>
        <taxon>Synergistales</taxon>
        <taxon>Synergistaceae</taxon>
        <taxon>Cloacibacillus</taxon>
    </lineage>
</organism>
<dbReference type="STRING" id="1197717.BED41_00520"/>
<dbReference type="InterPro" id="IPR018389">
    <property type="entry name" value="DctP_fam"/>
</dbReference>
<dbReference type="KEGG" id="cpor:BED41_00520"/>
<dbReference type="NCBIfam" id="TIGR00787">
    <property type="entry name" value="dctP"/>
    <property type="match status" value="1"/>
</dbReference>
<evidence type="ECO:0000313" key="2">
    <source>
        <dbReference type="Proteomes" id="UP000093044"/>
    </source>
</evidence>
<dbReference type="AlphaFoldDB" id="A0A1B2I178"/>
<dbReference type="Proteomes" id="UP000093044">
    <property type="component" value="Chromosome"/>
</dbReference>
<gene>
    <name evidence="1" type="ORF">BED41_00520</name>
</gene>
<dbReference type="Gene3D" id="3.40.190.170">
    <property type="entry name" value="Bacterial extracellular solute-binding protein, family 7"/>
    <property type="match status" value="1"/>
</dbReference>
<reference evidence="1" key="1">
    <citation type="submission" date="2016-08" db="EMBL/GenBank/DDBJ databases">
        <title>Complete genome of Cloacibacillus porcorum.</title>
        <authorList>
            <person name="Looft T."/>
            <person name="Bayles D.O."/>
            <person name="Alt D.P."/>
        </authorList>
    </citation>
    <scope>NUCLEOTIDE SEQUENCE [LARGE SCALE GENOMIC DNA]</scope>
    <source>
        <strain evidence="1">CL-84</strain>
    </source>
</reference>
<dbReference type="GO" id="GO:0055085">
    <property type="term" value="P:transmembrane transport"/>
    <property type="evidence" value="ECO:0007669"/>
    <property type="project" value="InterPro"/>
</dbReference>
<sequence>MFKKISLASMVVMLLLFAVSASFAAGQFKPEYKMSTNVSEITPPGKAVAYFAEQVKKRTDGKVNIKIYWNGQLFAGKASNEFMLMKNGVGDFSISTFMNWAPQFPAGNLFLLPWFVSSEPNKYKALDAIENGKAGAELKQRLSKMGVEVIGWGEQGARELTNNVRPVKTPDDLKNMKIRVVGSPLLMDVFKAMGANPVNINWNETVTSLQQNVVDGHENPYSYIISYKVYEFQKYVTEWSYWIDPLVYVANKKVWNSFPADIQKIIAECAVEAGMYNKCLSRLNLDDGTSERWLKAKGLMPADNKTGAVDPRAYLKDHGTAVNVLTPDQIKQFRNKTESVYDKWTKIIGADLIDLAKKDMASVR</sequence>
<proteinExistence type="predicted"/>
<evidence type="ECO:0000313" key="1">
    <source>
        <dbReference type="EMBL" id="ANZ43719.1"/>
    </source>
</evidence>
<dbReference type="PANTHER" id="PTHR33376">
    <property type="match status" value="1"/>
</dbReference>
<dbReference type="RefSeq" id="WP_066741703.1">
    <property type="nucleotide sequence ID" value="NZ_CALCLR010000035.1"/>
</dbReference>
<dbReference type="GO" id="GO:0030288">
    <property type="term" value="C:outer membrane-bounded periplasmic space"/>
    <property type="evidence" value="ECO:0007669"/>
    <property type="project" value="InterPro"/>
</dbReference>
<dbReference type="PANTHER" id="PTHR33376:SF15">
    <property type="entry name" value="BLL6794 PROTEIN"/>
    <property type="match status" value="1"/>
</dbReference>
<dbReference type="GeneID" id="83056333"/>
<dbReference type="Pfam" id="PF03480">
    <property type="entry name" value="DctP"/>
    <property type="match status" value="1"/>
</dbReference>